<evidence type="ECO:0000256" key="6">
    <source>
        <dbReference type="ARBA" id="ARBA00034427"/>
    </source>
</evidence>
<dbReference type="SUPFAM" id="SSF52949">
    <property type="entry name" value="Macro domain-like"/>
    <property type="match status" value="1"/>
</dbReference>
<dbReference type="InterPro" id="IPR002589">
    <property type="entry name" value="Macro_dom"/>
</dbReference>
<dbReference type="InterPro" id="IPR043472">
    <property type="entry name" value="Macro_dom-like"/>
</dbReference>
<keyword evidence="5" id="KW-0378">Hydrolase</keyword>
<proteinExistence type="inferred from homology"/>
<evidence type="ECO:0000259" key="8">
    <source>
        <dbReference type="Pfam" id="PF01661"/>
    </source>
</evidence>
<accession>A0A9N8JG03</accession>
<organism evidence="9 10">
    <name type="scientific">Aureobasidium vineae</name>
    <dbReference type="NCBI Taxonomy" id="2773715"/>
    <lineage>
        <taxon>Eukaryota</taxon>
        <taxon>Fungi</taxon>
        <taxon>Dikarya</taxon>
        <taxon>Ascomycota</taxon>
        <taxon>Pezizomycotina</taxon>
        <taxon>Dothideomycetes</taxon>
        <taxon>Dothideomycetidae</taxon>
        <taxon>Dothideales</taxon>
        <taxon>Saccotheciaceae</taxon>
        <taxon>Aureobasidium</taxon>
    </lineage>
</organism>
<keyword evidence="5" id="KW-0904">Protein phosphatase</keyword>
<comment type="similarity">
    <text evidence="2">Belongs to the POA1 family.</text>
</comment>
<evidence type="ECO:0000256" key="3">
    <source>
        <dbReference type="ARBA" id="ARBA00012983"/>
    </source>
</evidence>
<feature type="compositionally biased region" description="Acidic residues" evidence="7">
    <location>
        <begin position="140"/>
        <end position="153"/>
    </location>
</feature>
<feature type="compositionally biased region" description="Basic residues" evidence="7">
    <location>
        <begin position="40"/>
        <end position="50"/>
    </location>
</feature>
<evidence type="ECO:0000256" key="1">
    <source>
        <dbReference type="ARBA" id="ARBA00002432"/>
    </source>
</evidence>
<dbReference type="Proteomes" id="UP000716446">
    <property type="component" value="Unassembled WGS sequence"/>
</dbReference>
<comment type="caution">
    <text evidence="9">The sequence shown here is derived from an EMBL/GenBank/DDBJ whole genome shotgun (WGS) entry which is preliminary data.</text>
</comment>
<feature type="domain" description="Macro" evidence="8">
    <location>
        <begin position="175"/>
        <end position="296"/>
    </location>
</feature>
<evidence type="ECO:0000256" key="5">
    <source>
        <dbReference type="ARBA" id="ARBA00022912"/>
    </source>
</evidence>
<dbReference type="EMBL" id="CAIJEN010000004">
    <property type="protein sequence ID" value="CAD0084750.1"/>
    <property type="molecule type" value="Genomic_DNA"/>
</dbReference>
<dbReference type="PANTHER" id="PTHR12521">
    <property type="entry name" value="PROTEIN C6ORF130"/>
    <property type="match status" value="1"/>
</dbReference>
<evidence type="ECO:0000313" key="9">
    <source>
        <dbReference type="EMBL" id="CAD0084750.1"/>
    </source>
</evidence>
<name>A0A9N8JG03_9PEZI</name>
<dbReference type="GO" id="GO:0004721">
    <property type="term" value="F:phosphoprotein phosphatase activity"/>
    <property type="evidence" value="ECO:0007669"/>
    <property type="project" value="UniProtKB-KW"/>
</dbReference>
<keyword evidence="10" id="KW-1185">Reference proteome</keyword>
<dbReference type="AlphaFoldDB" id="A0A9N8JG03"/>
<dbReference type="Pfam" id="PF01661">
    <property type="entry name" value="Macro"/>
    <property type="match status" value="1"/>
</dbReference>
<sequence>MRRRVRKDEEDEGDQEDSDDEQTNTKKPIKVTSSTTKKQPPSKKPTRRRAHDSDDDDDIVLTSKPKRSKGQASASSSSKRQSAKSSAQHNEDDDSEDDIIDVTPKSTKSKSKATQKQPSKATVPSLTKKQTFKTPKDADSENDDDEDSSDDEAPNITLTERKGDLFAAPANTLLVHACNCAGSWGAGIAAAFKKTYPDHFAIYTAHCKSKTPNSLLSTCLLIPPQPKGAKHWIGCLFTSRKYSRGKDSKDDIMDSTDSALQDMLEQLEDLEKQPTGIWMCKINSGSFRVPWSQTKALIETLTFKGGLHIQIVDKK</sequence>
<reference evidence="9" key="1">
    <citation type="submission" date="2020-06" db="EMBL/GenBank/DDBJ databases">
        <authorList>
            <person name="Onetto C."/>
        </authorList>
    </citation>
    <scope>NUCLEOTIDE SEQUENCE</scope>
</reference>
<feature type="compositionally biased region" description="Polar residues" evidence="7">
    <location>
        <begin position="122"/>
        <end position="133"/>
    </location>
</feature>
<feature type="compositionally biased region" description="Low complexity" evidence="7">
    <location>
        <begin position="70"/>
        <end position="88"/>
    </location>
</feature>
<dbReference type="InterPro" id="IPR050892">
    <property type="entry name" value="ADP-ribose_metab_enzymes"/>
</dbReference>
<dbReference type="CDD" id="cd02901">
    <property type="entry name" value="Macro_Poa1p-like"/>
    <property type="match status" value="1"/>
</dbReference>
<gene>
    <name evidence="9" type="ORF">AWRI4619_LOCUS3317</name>
</gene>
<evidence type="ECO:0000313" key="10">
    <source>
        <dbReference type="Proteomes" id="UP000716446"/>
    </source>
</evidence>
<feature type="region of interest" description="Disordered" evidence="7">
    <location>
        <begin position="1"/>
        <end position="156"/>
    </location>
</feature>
<dbReference type="GO" id="GO:0140291">
    <property type="term" value="P:peptidyl-glutamate ADP-deribosylation"/>
    <property type="evidence" value="ECO:0007669"/>
    <property type="project" value="TreeGrafter"/>
</dbReference>
<evidence type="ECO:0000256" key="2">
    <source>
        <dbReference type="ARBA" id="ARBA00006575"/>
    </source>
</evidence>
<dbReference type="PANTHER" id="PTHR12521:SF0">
    <property type="entry name" value="ADP-RIBOSE GLYCOHYDROLASE OARD1"/>
    <property type="match status" value="1"/>
</dbReference>
<protein>
    <recommendedName>
        <fullName evidence="4">ADP-ribose 1''-phosphate phosphatase</fullName>
        <ecNumber evidence="3">3.1.3.84</ecNumber>
    </recommendedName>
</protein>
<comment type="function">
    <text evidence="1">Highly specific phosphatase involved in the metabolism of ADP-ribose 1''-phosphate (Appr1p) which is produced as a consequence of tRNA splicing.</text>
</comment>
<dbReference type="EC" id="3.1.3.84" evidence="3"/>
<dbReference type="Gene3D" id="3.40.220.10">
    <property type="entry name" value="Leucine Aminopeptidase, subunit E, domain 1"/>
    <property type="match status" value="1"/>
</dbReference>
<comment type="catalytic activity">
    <reaction evidence="6">
        <text>ADP-alpha-D-ribose 1''-phosphate + H2O = ADP-D-ribose + phosphate</text>
        <dbReference type="Rhea" id="RHEA:25029"/>
        <dbReference type="ChEBI" id="CHEBI:15377"/>
        <dbReference type="ChEBI" id="CHEBI:43474"/>
        <dbReference type="ChEBI" id="CHEBI:57967"/>
        <dbReference type="ChEBI" id="CHEBI:58753"/>
        <dbReference type="EC" id="3.1.3.84"/>
    </reaction>
</comment>
<evidence type="ECO:0000256" key="7">
    <source>
        <dbReference type="SAM" id="MobiDB-lite"/>
    </source>
</evidence>
<evidence type="ECO:0000256" key="4">
    <source>
        <dbReference type="ARBA" id="ARBA00019744"/>
    </source>
</evidence>
<feature type="compositionally biased region" description="Acidic residues" evidence="7">
    <location>
        <begin position="9"/>
        <end position="22"/>
    </location>
</feature>
<feature type="compositionally biased region" description="Acidic residues" evidence="7">
    <location>
        <begin position="91"/>
        <end position="100"/>
    </location>
</feature>